<reference evidence="1 2" key="1">
    <citation type="submission" date="2015-07" db="EMBL/GenBank/DDBJ databases">
        <title>The genome of Dufourea novaeangliae.</title>
        <authorList>
            <person name="Pan H."/>
            <person name="Kapheim K."/>
        </authorList>
    </citation>
    <scope>NUCLEOTIDE SEQUENCE [LARGE SCALE GENOMIC DNA]</scope>
    <source>
        <strain evidence="1">0120121106</strain>
        <tissue evidence="1">Whole body</tissue>
    </source>
</reference>
<organism evidence="1 2">
    <name type="scientific">Dufourea novaeangliae</name>
    <name type="common">Sweat bee</name>
    <dbReference type="NCBI Taxonomy" id="178035"/>
    <lineage>
        <taxon>Eukaryota</taxon>
        <taxon>Metazoa</taxon>
        <taxon>Ecdysozoa</taxon>
        <taxon>Arthropoda</taxon>
        <taxon>Hexapoda</taxon>
        <taxon>Insecta</taxon>
        <taxon>Pterygota</taxon>
        <taxon>Neoptera</taxon>
        <taxon>Endopterygota</taxon>
        <taxon>Hymenoptera</taxon>
        <taxon>Apocrita</taxon>
        <taxon>Aculeata</taxon>
        <taxon>Apoidea</taxon>
        <taxon>Anthophila</taxon>
        <taxon>Halictidae</taxon>
        <taxon>Rophitinae</taxon>
        <taxon>Dufourea</taxon>
    </lineage>
</organism>
<evidence type="ECO:0000313" key="1">
    <source>
        <dbReference type="EMBL" id="KZC14867.1"/>
    </source>
</evidence>
<dbReference type="AlphaFoldDB" id="A0A154PSX8"/>
<dbReference type="PANTHER" id="PTHR46114:SF1">
    <property type="entry name" value="ZAD DOMAIN-CONTAINING PROTEIN"/>
    <property type="match status" value="1"/>
</dbReference>
<keyword evidence="2" id="KW-1185">Reference proteome</keyword>
<dbReference type="Proteomes" id="UP000076502">
    <property type="component" value="Unassembled WGS sequence"/>
</dbReference>
<proteinExistence type="predicted"/>
<dbReference type="PANTHER" id="PTHR46114">
    <property type="entry name" value="APPLE DOMAIN-CONTAINING PROTEIN"/>
    <property type="match status" value="1"/>
</dbReference>
<accession>A0A154PSX8</accession>
<dbReference type="EMBL" id="KQ435131">
    <property type="protein sequence ID" value="KZC14867.1"/>
    <property type="molecule type" value="Genomic_DNA"/>
</dbReference>
<evidence type="ECO:0000313" key="2">
    <source>
        <dbReference type="Proteomes" id="UP000076502"/>
    </source>
</evidence>
<dbReference type="STRING" id="178035.A0A154PSX8"/>
<name>A0A154PSX8_DUFNO</name>
<protein>
    <submittedName>
        <fullName evidence="1">Uncharacterized protein</fullName>
    </submittedName>
</protein>
<gene>
    <name evidence="1" type="ORF">WN55_07565</name>
</gene>
<sequence length="62" mass="7214">MECNLSLKIHFPDSHLDFTPENLGAVSDKHGERFYQDISCMEKRYQGKLSATMLSVYCWTLK</sequence>